<dbReference type="Proteomes" id="UP000233551">
    <property type="component" value="Unassembled WGS sequence"/>
</dbReference>
<evidence type="ECO:0000313" key="1">
    <source>
        <dbReference type="EMBL" id="PKI74778.1"/>
    </source>
</evidence>
<name>A0A2I0L275_PUNGR</name>
<keyword evidence="2" id="KW-1185">Reference proteome</keyword>
<dbReference type="PANTHER" id="PTHR33240">
    <property type="entry name" value="OS08G0508500 PROTEIN"/>
    <property type="match status" value="1"/>
</dbReference>
<sequence>MTKALLEGPLQRSGAITIQERSLAKGIGPASIDVTIALTLEKIVVNQEVPGGSTPPRVSFTGNMAKPLGSISLPIVLGKEPQRVNWMVNFLVVDLLSGYNAIMGRPRLNAIRAVASTFHLKLKFPPATVLEKSARANQRCEAVT</sequence>
<dbReference type="AlphaFoldDB" id="A0A2I0L275"/>
<gene>
    <name evidence="1" type="ORF">CRG98_004796</name>
</gene>
<dbReference type="EMBL" id="PGOL01000193">
    <property type="protein sequence ID" value="PKI74778.1"/>
    <property type="molecule type" value="Genomic_DNA"/>
</dbReference>
<comment type="caution">
    <text evidence="1">The sequence shown here is derived from an EMBL/GenBank/DDBJ whole genome shotgun (WGS) entry which is preliminary data.</text>
</comment>
<proteinExistence type="predicted"/>
<evidence type="ECO:0008006" key="3">
    <source>
        <dbReference type="Google" id="ProtNLM"/>
    </source>
</evidence>
<organism evidence="1 2">
    <name type="scientific">Punica granatum</name>
    <name type="common">Pomegranate</name>
    <dbReference type="NCBI Taxonomy" id="22663"/>
    <lineage>
        <taxon>Eukaryota</taxon>
        <taxon>Viridiplantae</taxon>
        <taxon>Streptophyta</taxon>
        <taxon>Embryophyta</taxon>
        <taxon>Tracheophyta</taxon>
        <taxon>Spermatophyta</taxon>
        <taxon>Magnoliopsida</taxon>
        <taxon>eudicotyledons</taxon>
        <taxon>Gunneridae</taxon>
        <taxon>Pentapetalae</taxon>
        <taxon>rosids</taxon>
        <taxon>malvids</taxon>
        <taxon>Myrtales</taxon>
        <taxon>Lythraceae</taxon>
        <taxon>Punica</taxon>
    </lineage>
</organism>
<dbReference type="PANTHER" id="PTHR33240:SF15">
    <property type="entry name" value="GAG-PRO-LIKE PROTEIN"/>
    <property type="match status" value="1"/>
</dbReference>
<accession>A0A2I0L275</accession>
<evidence type="ECO:0000313" key="2">
    <source>
        <dbReference type="Proteomes" id="UP000233551"/>
    </source>
</evidence>
<reference evidence="1 2" key="1">
    <citation type="submission" date="2017-11" db="EMBL/GenBank/DDBJ databases">
        <title>De-novo sequencing of pomegranate (Punica granatum L.) genome.</title>
        <authorList>
            <person name="Akparov Z."/>
            <person name="Amiraslanov A."/>
            <person name="Hajiyeva S."/>
            <person name="Abbasov M."/>
            <person name="Kaur K."/>
            <person name="Hamwieh A."/>
            <person name="Solovyev V."/>
            <person name="Salamov A."/>
            <person name="Braich B."/>
            <person name="Kosarev P."/>
            <person name="Mahmoud A."/>
            <person name="Hajiyev E."/>
            <person name="Babayeva S."/>
            <person name="Izzatullayeva V."/>
            <person name="Mammadov A."/>
            <person name="Mammadov A."/>
            <person name="Sharifova S."/>
            <person name="Ojaghi J."/>
            <person name="Eynullazada K."/>
            <person name="Bayramov B."/>
            <person name="Abdulazimova A."/>
            <person name="Shahmuradov I."/>
        </authorList>
    </citation>
    <scope>NUCLEOTIDE SEQUENCE [LARGE SCALE GENOMIC DNA]</scope>
    <source>
        <strain evidence="2">cv. AG2017</strain>
        <tissue evidence="1">Leaf</tissue>
    </source>
</reference>
<protein>
    <recommendedName>
        <fullName evidence="3">Reverse transcriptase domain-containing protein</fullName>
    </recommendedName>
</protein>